<dbReference type="PANTHER" id="PTHR42998:SF1">
    <property type="entry name" value="TYPE I RESTRICTION ENZYME HINDI METHYLASE SUBUNIT"/>
    <property type="match status" value="1"/>
</dbReference>
<dbReference type="InterPro" id="IPR029063">
    <property type="entry name" value="SAM-dependent_MTases_sf"/>
</dbReference>
<dbReference type="InterPro" id="IPR052916">
    <property type="entry name" value="Type-I_RE_MTase_Subunit"/>
</dbReference>
<dbReference type="CDD" id="cd00093">
    <property type="entry name" value="HTH_XRE"/>
    <property type="match status" value="1"/>
</dbReference>
<evidence type="ECO:0000313" key="4">
    <source>
        <dbReference type="EMBL" id="GGQ02964.1"/>
    </source>
</evidence>
<feature type="domain" description="HTH cro/C1-type" evidence="3">
    <location>
        <begin position="13"/>
        <end position="57"/>
    </location>
</feature>
<protein>
    <recommendedName>
        <fullName evidence="3">HTH cro/C1-type domain-containing protein</fullName>
    </recommendedName>
</protein>
<proteinExistence type="predicted"/>
<evidence type="ECO:0000259" key="3">
    <source>
        <dbReference type="PROSITE" id="PS50943"/>
    </source>
</evidence>
<dbReference type="Pfam" id="PF02384">
    <property type="entry name" value="N6_Mtase"/>
    <property type="match status" value="1"/>
</dbReference>
<feature type="compositionally biased region" description="Low complexity" evidence="2">
    <location>
        <begin position="96"/>
        <end position="110"/>
    </location>
</feature>
<dbReference type="Proteomes" id="UP000611554">
    <property type="component" value="Unassembled WGS sequence"/>
</dbReference>
<dbReference type="PRINTS" id="PR00507">
    <property type="entry name" value="N12N6MTFRASE"/>
</dbReference>
<dbReference type="SUPFAM" id="SSF53335">
    <property type="entry name" value="S-adenosyl-L-methionine-dependent methyltransferases"/>
    <property type="match status" value="1"/>
</dbReference>
<dbReference type="InterPro" id="IPR001387">
    <property type="entry name" value="Cro/C1-type_HTH"/>
</dbReference>
<feature type="compositionally biased region" description="Basic and acidic residues" evidence="2">
    <location>
        <begin position="111"/>
        <end position="122"/>
    </location>
</feature>
<dbReference type="PROSITE" id="PS50943">
    <property type="entry name" value="HTH_CROC1"/>
    <property type="match status" value="1"/>
</dbReference>
<name>A0ABQ2R0N7_9ACTN</name>
<sequence length="577" mass="63054">MTESPEGLVGHVSRSEIARLAGVGRSAVANWERRHHDFPAPMIVDGAEVFGVAAVVAWLDRRSVGKKALGEQEPPGTTYGMRFRRALDAMAHTDQAAGPSAPAGSPSSLPEGRREAVARPDPESAVPRPPKPAHRAFGEQEGAEARLWTAVRRFLSSDFAHADRSLVLGLVYLRAVHSDDWEGVCKAPEAIVRRLETVIRGPFRDFRHRLDRRREHLLAEVVQAVDQAVSVHGGAQIFDFLLEALAFADGRRGGEFYTPRSVVSVLVNTVAPRPGERIHDPCCRSGELLASAAAHARRDGGRPLLVDGFTWTADLSEIARMNLMLHGVAGSVRPSTEKVVNGWLDTSKKFDVIVTNPPFNMSLDHDAVDGRAWMYDAPPSNNANFAWLQYVVQSLAPGGRAAVLMAYAAVASENPRERFIRTRLVEDGRVEAVIALPPQLFPNTGIPVTVWLLGRPREPRGEVLFIDASGLGRPVGRTRRILTDEDVTSIAEAVGEWRDAGRGYAGRTGFARSVKLDEVRALNHVLNPRSYVSSPPETAEEPDGGMLNELRRQLDELHARAADADAAVTRELRKLGL</sequence>
<evidence type="ECO:0000256" key="1">
    <source>
        <dbReference type="ARBA" id="ARBA00022747"/>
    </source>
</evidence>
<evidence type="ECO:0000313" key="5">
    <source>
        <dbReference type="Proteomes" id="UP000611554"/>
    </source>
</evidence>
<dbReference type="Gene3D" id="3.40.50.150">
    <property type="entry name" value="Vaccinia Virus protein VP39"/>
    <property type="match status" value="1"/>
</dbReference>
<gene>
    <name evidence="4" type="ORF">GCM10010140_36530</name>
</gene>
<dbReference type="InterPro" id="IPR002052">
    <property type="entry name" value="DNA_methylase_N6_adenine_CS"/>
</dbReference>
<keyword evidence="1" id="KW-0680">Restriction system</keyword>
<reference evidence="5" key="1">
    <citation type="journal article" date="2019" name="Int. J. Syst. Evol. Microbiol.">
        <title>The Global Catalogue of Microorganisms (GCM) 10K type strain sequencing project: providing services to taxonomists for standard genome sequencing and annotation.</title>
        <authorList>
            <consortium name="The Broad Institute Genomics Platform"/>
            <consortium name="The Broad Institute Genome Sequencing Center for Infectious Disease"/>
            <person name="Wu L."/>
            <person name="Ma J."/>
        </authorList>
    </citation>
    <scope>NUCLEOTIDE SEQUENCE [LARGE SCALE GENOMIC DNA]</scope>
    <source>
        <strain evidence="5">JCM 3115</strain>
    </source>
</reference>
<dbReference type="InterPro" id="IPR003356">
    <property type="entry name" value="DNA_methylase_A-5"/>
</dbReference>
<evidence type="ECO:0000256" key="2">
    <source>
        <dbReference type="SAM" id="MobiDB-lite"/>
    </source>
</evidence>
<comment type="caution">
    <text evidence="4">The sequence shown here is derived from an EMBL/GenBank/DDBJ whole genome shotgun (WGS) entry which is preliminary data.</text>
</comment>
<organism evidence="4 5">
    <name type="scientific">Streptosporangium pseudovulgare</name>
    <dbReference type="NCBI Taxonomy" id="35765"/>
    <lineage>
        <taxon>Bacteria</taxon>
        <taxon>Bacillati</taxon>
        <taxon>Actinomycetota</taxon>
        <taxon>Actinomycetes</taxon>
        <taxon>Streptosporangiales</taxon>
        <taxon>Streptosporangiaceae</taxon>
        <taxon>Streptosporangium</taxon>
    </lineage>
</organism>
<keyword evidence="5" id="KW-1185">Reference proteome</keyword>
<dbReference type="PROSITE" id="PS00092">
    <property type="entry name" value="N6_MTASE"/>
    <property type="match status" value="1"/>
</dbReference>
<feature type="region of interest" description="Disordered" evidence="2">
    <location>
        <begin position="93"/>
        <end position="139"/>
    </location>
</feature>
<dbReference type="EMBL" id="BMQJ01000008">
    <property type="protein sequence ID" value="GGQ02964.1"/>
    <property type="molecule type" value="Genomic_DNA"/>
</dbReference>
<accession>A0ABQ2R0N7</accession>
<dbReference type="PANTHER" id="PTHR42998">
    <property type="entry name" value="TYPE I RESTRICTION ENZYME HINDVIIP M PROTEIN-RELATED"/>
    <property type="match status" value="1"/>
</dbReference>